<dbReference type="Proteomes" id="UP000626092">
    <property type="component" value="Unassembled WGS sequence"/>
</dbReference>
<evidence type="ECO:0000256" key="2">
    <source>
        <dbReference type="ARBA" id="ARBA00022723"/>
    </source>
</evidence>
<dbReference type="GO" id="GO:0046872">
    <property type="term" value="F:metal ion binding"/>
    <property type="evidence" value="ECO:0007669"/>
    <property type="project" value="UniProtKB-KW"/>
</dbReference>
<feature type="domain" description="DDE Tnp4" evidence="3">
    <location>
        <begin position="24"/>
        <end position="69"/>
    </location>
</feature>
<organism evidence="4 5">
    <name type="scientific">Rhododendron simsii</name>
    <name type="common">Sims's rhododendron</name>
    <dbReference type="NCBI Taxonomy" id="118357"/>
    <lineage>
        <taxon>Eukaryota</taxon>
        <taxon>Viridiplantae</taxon>
        <taxon>Streptophyta</taxon>
        <taxon>Embryophyta</taxon>
        <taxon>Tracheophyta</taxon>
        <taxon>Spermatophyta</taxon>
        <taxon>Magnoliopsida</taxon>
        <taxon>eudicotyledons</taxon>
        <taxon>Gunneridae</taxon>
        <taxon>Pentapetalae</taxon>
        <taxon>asterids</taxon>
        <taxon>Ericales</taxon>
        <taxon>Ericaceae</taxon>
        <taxon>Ericoideae</taxon>
        <taxon>Rhodoreae</taxon>
        <taxon>Rhododendron</taxon>
    </lineage>
</organism>
<sequence>MREDMVSPCKRINLEKKLAIKEIEAKAEFRRGQQQPCDDREHFNRTHSSLRSIIERTFGVWKNRFGFLALMSWYEMPTQAFENLPDEDLELEDILDDRDDIVDEGNVPEMNDMRNNIRSALRRLQRHGNRVA</sequence>
<gene>
    <name evidence="4" type="ORF">RHSIM_RhsimUnG0182500</name>
</gene>
<comment type="caution">
    <text evidence="4">The sequence shown here is derived from an EMBL/GenBank/DDBJ whole genome shotgun (WGS) entry which is preliminary data.</text>
</comment>
<evidence type="ECO:0000313" key="4">
    <source>
        <dbReference type="EMBL" id="KAF7112885.1"/>
    </source>
</evidence>
<dbReference type="AlphaFoldDB" id="A0A834FZE6"/>
<reference evidence="4" key="1">
    <citation type="submission" date="2019-11" db="EMBL/GenBank/DDBJ databases">
        <authorList>
            <person name="Liu Y."/>
            <person name="Hou J."/>
            <person name="Li T.-Q."/>
            <person name="Guan C.-H."/>
            <person name="Wu X."/>
            <person name="Wu H.-Z."/>
            <person name="Ling F."/>
            <person name="Zhang R."/>
            <person name="Shi X.-G."/>
            <person name="Ren J.-P."/>
            <person name="Chen E.-F."/>
            <person name="Sun J.-M."/>
        </authorList>
    </citation>
    <scope>NUCLEOTIDE SEQUENCE</scope>
    <source>
        <strain evidence="4">Adult_tree_wgs_1</strain>
        <tissue evidence="4">Leaves</tissue>
    </source>
</reference>
<dbReference type="InterPro" id="IPR027806">
    <property type="entry name" value="HARBI1_dom"/>
</dbReference>
<evidence type="ECO:0000313" key="5">
    <source>
        <dbReference type="Proteomes" id="UP000626092"/>
    </source>
</evidence>
<evidence type="ECO:0000259" key="3">
    <source>
        <dbReference type="Pfam" id="PF13359"/>
    </source>
</evidence>
<comment type="cofactor">
    <cofactor evidence="1">
        <name>a divalent metal cation</name>
        <dbReference type="ChEBI" id="CHEBI:60240"/>
    </cofactor>
</comment>
<name>A0A834FZE6_RHOSS</name>
<protein>
    <recommendedName>
        <fullName evidence="3">DDE Tnp4 domain-containing protein</fullName>
    </recommendedName>
</protein>
<dbReference type="OrthoDB" id="1044949at2759"/>
<accession>A0A834FZE6</accession>
<proteinExistence type="predicted"/>
<dbReference type="Pfam" id="PF13359">
    <property type="entry name" value="DDE_Tnp_4"/>
    <property type="match status" value="1"/>
</dbReference>
<keyword evidence="5" id="KW-1185">Reference proteome</keyword>
<keyword evidence="2" id="KW-0479">Metal-binding</keyword>
<evidence type="ECO:0000256" key="1">
    <source>
        <dbReference type="ARBA" id="ARBA00001968"/>
    </source>
</evidence>
<dbReference type="EMBL" id="WJXA01000407">
    <property type="protein sequence ID" value="KAF7112885.1"/>
    <property type="molecule type" value="Genomic_DNA"/>
</dbReference>